<reference evidence="3" key="1">
    <citation type="submission" date="2017-04" db="EMBL/GenBank/DDBJ databases">
        <authorList>
            <person name="Varghese N."/>
            <person name="Submissions S."/>
        </authorList>
    </citation>
    <scope>NUCLEOTIDE SEQUENCE [LARGE SCALE GENOMIC DNA]</scope>
    <source>
        <strain evidence="3">DSM 12126</strain>
    </source>
</reference>
<evidence type="ECO:0008006" key="4">
    <source>
        <dbReference type="Google" id="ProtNLM"/>
    </source>
</evidence>
<gene>
    <name evidence="2" type="ORF">SAMN04488524_4671</name>
</gene>
<dbReference type="Proteomes" id="UP000192756">
    <property type="component" value="Unassembled WGS sequence"/>
</dbReference>
<dbReference type="AlphaFoldDB" id="A0A1W2EBU1"/>
<sequence>MKKLLFVLFLSFACTSIYAQVKANSPSTTMYCNGDSYGFYIDEIPGAVSYTWSVQGWAGGATVWPGWDTAIDMTFSKPGIYDIICTVQMDSGPDQVYALAVDVYEE</sequence>
<accession>A0A1W2EBU1</accession>
<evidence type="ECO:0000313" key="2">
    <source>
        <dbReference type="EMBL" id="SMD07067.1"/>
    </source>
</evidence>
<name>A0A1W2EBU1_9SPHI</name>
<evidence type="ECO:0000313" key="3">
    <source>
        <dbReference type="Proteomes" id="UP000192756"/>
    </source>
</evidence>
<keyword evidence="1" id="KW-0732">Signal</keyword>
<keyword evidence="3" id="KW-1185">Reference proteome</keyword>
<dbReference type="OrthoDB" id="770053at2"/>
<evidence type="ECO:0000256" key="1">
    <source>
        <dbReference type="SAM" id="SignalP"/>
    </source>
</evidence>
<dbReference type="InterPro" id="IPR008972">
    <property type="entry name" value="Cupredoxin"/>
</dbReference>
<feature type="signal peptide" evidence="1">
    <location>
        <begin position="1"/>
        <end position="19"/>
    </location>
</feature>
<protein>
    <recommendedName>
        <fullName evidence="4">PKD domain-containing protein</fullName>
    </recommendedName>
</protein>
<organism evidence="2 3">
    <name type="scientific">Pedobacter africanus</name>
    <dbReference type="NCBI Taxonomy" id="151894"/>
    <lineage>
        <taxon>Bacteria</taxon>
        <taxon>Pseudomonadati</taxon>
        <taxon>Bacteroidota</taxon>
        <taxon>Sphingobacteriia</taxon>
        <taxon>Sphingobacteriales</taxon>
        <taxon>Sphingobacteriaceae</taxon>
        <taxon>Pedobacter</taxon>
    </lineage>
</organism>
<dbReference type="SUPFAM" id="SSF49503">
    <property type="entry name" value="Cupredoxins"/>
    <property type="match status" value="1"/>
</dbReference>
<proteinExistence type="predicted"/>
<dbReference type="EMBL" id="FWXT01000005">
    <property type="protein sequence ID" value="SMD07067.1"/>
    <property type="molecule type" value="Genomic_DNA"/>
</dbReference>
<feature type="chain" id="PRO_5012393546" description="PKD domain-containing protein" evidence="1">
    <location>
        <begin position="20"/>
        <end position="106"/>
    </location>
</feature>
<dbReference type="RefSeq" id="WP_144009027.1">
    <property type="nucleotide sequence ID" value="NZ_FWXT01000005.1"/>
</dbReference>